<evidence type="ECO:0000313" key="8">
    <source>
        <dbReference type="EMBL" id="CAK0877672.1"/>
    </source>
</evidence>
<dbReference type="Pfam" id="PF13499">
    <property type="entry name" value="EF-hand_7"/>
    <property type="match status" value="2"/>
</dbReference>
<keyword evidence="4" id="KW-0106">Calcium</keyword>
<dbReference type="InterPro" id="IPR018247">
    <property type="entry name" value="EF_Hand_1_Ca_BS"/>
</dbReference>
<dbReference type="SMART" id="SM00054">
    <property type="entry name" value="EFh"/>
    <property type="match status" value="3"/>
</dbReference>
<dbReference type="EMBL" id="CAUYUJ010017763">
    <property type="protein sequence ID" value="CAK0877672.1"/>
    <property type="molecule type" value="Genomic_DNA"/>
</dbReference>
<evidence type="ECO:0000256" key="5">
    <source>
        <dbReference type="ARBA" id="ARBA00022990"/>
    </source>
</evidence>
<feature type="domain" description="EF-hand" evidence="6">
    <location>
        <begin position="8"/>
        <end position="43"/>
    </location>
</feature>
<evidence type="ECO:0000313" key="7">
    <source>
        <dbReference type="EMBL" id="CAK0808609.1"/>
    </source>
</evidence>
<dbReference type="PANTHER" id="PTHR23048">
    <property type="entry name" value="MYOSIN LIGHT CHAIN 1, 3"/>
    <property type="match status" value="1"/>
</dbReference>
<dbReference type="InterPro" id="IPR011992">
    <property type="entry name" value="EF-hand-dom_pair"/>
</dbReference>
<feature type="domain" description="EF-hand" evidence="6">
    <location>
        <begin position="120"/>
        <end position="152"/>
    </location>
</feature>
<dbReference type="PROSITE" id="PS00018">
    <property type="entry name" value="EF_HAND_1"/>
    <property type="match status" value="1"/>
</dbReference>
<reference evidence="7" key="1">
    <citation type="submission" date="2023-10" db="EMBL/GenBank/DDBJ databases">
        <authorList>
            <person name="Chen Y."/>
            <person name="Shah S."/>
            <person name="Dougan E. K."/>
            <person name="Thang M."/>
            <person name="Chan C."/>
        </authorList>
    </citation>
    <scope>NUCLEOTIDE SEQUENCE [LARGE SCALE GENOMIC DNA]</scope>
</reference>
<dbReference type="PANTHER" id="PTHR23048:SF0">
    <property type="entry name" value="CALMODULIN LIKE 3"/>
    <property type="match status" value="1"/>
</dbReference>
<keyword evidence="5" id="KW-0007">Acetylation</keyword>
<evidence type="ECO:0000313" key="9">
    <source>
        <dbReference type="Proteomes" id="UP001189429"/>
    </source>
</evidence>
<feature type="domain" description="EF-hand" evidence="6">
    <location>
        <begin position="81"/>
        <end position="116"/>
    </location>
</feature>
<keyword evidence="9" id="KW-1185">Reference proteome</keyword>
<dbReference type="CDD" id="cd00051">
    <property type="entry name" value="EFh"/>
    <property type="match status" value="1"/>
</dbReference>
<evidence type="ECO:0000256" key="2">
    <source>
        <dbReference type="ARBA" id="ARBA00022723"/>
    </source>
</evidence>
<dbReference type="PRINTS" id="PR01697">
    <property type="entry name" value="PARVALBUMIN"/>
</dbReference>
<dbReference type="PROSITE" id="PS50222">
    <property type="entry name" value="EF_HAND_2"/>
    <property type="match status" value="3"/>
</dbReference>
<dbReference type="Gene3D" id="1.10.238.10">
    <property type="entry name" value="EF-hand"/>
    <property type="match status" value="2"/>
</dbReference>
<evidence type="ECO:0000256" key="3">
    <source>
        <dbReference type="ARBA" id="ARBA00022737"/>
    </source>
</evidence>
<keyword evidence="3" id="KW-0677">Repeat</keyword>
<evidence type="ECO:0000256" key="4">
    <source>
        <dbReference type="ARBA" id="ARBA00022837"/>
    </source>
</evidence>
<sequence length="152" mass="17664">MADLLIQEQLQEFHELFKSFDEDKDYMLSVEELGHVLNALGQDPTRAELKCMIKEVNEEGEEAIDFWQFLSLMVKKMKTSEIKDELIEAFKVFDVDGDGFITPDELMNAMEHLQHLGEDLSQSEIEEMIKEADSENDGKLDFDEFEKMMMGK</sequence>
<keyword evidence="2" id="KW-0479">Metal-binding</keyword>
<proteinExistence type="predicted"/>
<evidence type="ECO:0000259" key="6">
    <source>
        <dbReference type="PROSITE" id="PS50222"/>
    </source>
</evidence>
<comment type="caution">
    <text evidence="7">The sequence shown here is derived from an EMBL/GenBank/DDBJ whole genome shotgun (WGS) entry which is preliminary data.</text>
</comment>
<dbReference type="Proteomes" id="UP001189429">
    <property type="component" value="Unassembled WGS sequence"/>
</dbReference>
<dbReference type="InterPro" id="IPR002048">
    <property type="entry name" value="EF_hand_dom"/>
</dbReference>
<evidence type="ECO:0000256" key="1">
    <source>
        <dbReference type="ARBA" id="ARBA00020786"/>
    </source>
</evidence>
<protein>
    <recommendedName>
        <fullName evidence="1">Calmodulin</fullName>
    </recommendedName>
</protein>
<dbReference type="SUPFAM" id="SSF47473">
    <property type="entry name" value="EF-hand"/>
    <property type="match status" value="1"/>
</dbReference>
<name>A0ABN9QQU5_9DINO</name>
<dbReference type="InterPro" id="IPR050230">
    <property type="entry name" value="CALM/Myosin/TropC-like"/>
</dbReference>
<accession>A0ABN9QQU5</accession>
<organism evidence="7 9">
    <name type="scientific">Prorocentrum cordatum</name>
    <dbReference type="NCBI Taxonomy" id="2364126"/>
    <lineage>
        <taxon>Eukaryota</taxon>
        <taxon>Sar</taxon>
        <taxon>Alveolata</taxon>
        <taxon>Dinophyceae</taxon>
        <taxon>Prorocentrales</taxon>
        <taxon>Prorocentraceae</taxon>
        <taxon>Prorocentrum</taxon>
    </lineage>
</organism>
<dbReference type="EMBL" id="CAUYUJ010004218">
    <property type="protein sequence ID" value="CAK0808609.1"/>
    <property type="molecule type" value="Genomic_DNA"/>
</dbReference>
<gene>
    <name evidence="7" type="ORF">PCOR1329_LOCUS14149</name>
    <name evidence="8" type="ORF">PCOR1329_LOCUS61669</name>
</gene>